<feature type="transmembrane region" description="Helical" evidence="2">
    <location>
        <begin position="20"/>
        <end position="37"/>
    </location>
</feature>
<keyword evidence="2" id="KW-0472">Membrane</keyword>
<accession>A0A2I1GWJ4</accession>
<evidence type="ECO:0000256" key="1">
    <source>
        <dbReference type="SAM" id="Coils"/>
    </source>
</evidence>
<dbReference type="VEuPathDB" id="FungiDB:RhiirFUN_024001"/>
<feature type="transmembrane region" description="Helical" evidence="2">
    <location>
        <begin position="419"/>
        <end position="441"/>
    </location>
</feature>
<dbReference type="VEuPathDB" id="FungiDB:RhiirA1_513550"/>
<keyword evidence="2" id="KW-1133">Transmembrane helix</keyword>
<keyword evidence="1" id="KW-0175">Coiled coil</keyword>
<keyword evidence="4" id="KW-1185">Reference proteome</keyword>
<dbReference type="AlphaFoldDB" id="A0A2I1GWJ4"/>
<evidence type="ECO:0000313" key="3">
    <source>
        <dbReference type="EMBL" id="PKY50985.1"/>
    </source>
</evidence>
<dbReference type="Proteomes" id="UP000234323">
    <property type="component" value="Unassembled WGS sequence"/>
</dbReference>
<sequence length="539" mass="63738">MAQVSNDYTLEAFSGYIDVLINFMVPLLIFLIVDYEYESKTFVRLSRSLVFFINVAIQQELAFIFSSFKVSNFVKILQHIVFGLLGIEIIGNFIIFFITKKEKTEPNPLDNLEKKFEKRFKGQIYDLKETLKEAIKTQNKQIQTFKTLENSFKTQIQTLKQTLEDKLKLQIQTLKQFFDESIQIFKNIKSKLQNLFQFYDESIQTLQQFFNENIETQIQTLNDNVKKNFLSKKIYEPKFQILEKKVKTLEQKVDPSLPNHNENHAISNFNSNNSDTDNIDNIDDTNKKLNIAKSKYDKAKLKLDNEFKENLDQEELKLKEKLNDIFQDDKFQEELDDRFQDDIFQEKLDDRFQNDIFQEKFDNILQEKSKIISKNFNKAKIFIEILRLVAKFTALTFFGIILCFLLNDLKGNITQSFVISSVISASLIFIMQFTILIIAYRRKKLKVYIKNQEIYNNIVSEYYAYFSIIEEFVSINVLYLPSLINYFLLQTPNIFNKIFLNLSALLVTVWIIIMYKSILKNEGMNEEEVEEEEKEKSVV</sequence>
<evidence type="ECO:0000313" key="4">
    <source>
        <dbReference type="Proteomes" id="UP000234323"/>
    </source>
</evidence>
<proteinExistence type="predicted"/>
<reference evidence="3 4" key="1">
    <citation type="submission" date="2015-10" db="EMBL/GenBank/DDBJ databases">
        <title>Genome analyses suggest a sexual origin of heterokaryosis in a supposedly ancient asexual fungus.</title>
        <authorList>
            <person name="Ropars J."/>
            <person name="Sedzielewska K."/>
            <person name="Noel J."/>
            <person name="Charron P."/>
            <person name="Farinelli L."/>
            <person name="Marton T."/>
            <person name="Kruger M."/>
            <person name="Pelin A."/>
            <person name="Brachmann A."/>
            <person name="Corradi N."/>
        </authorList>
    </citation>
    <scope>NUCLEOTIDE SEQUENCE [LARGE SCALE GENOMIC DNA]</scope>
    <source>
        <strain evidence="3 4">A4</strain>
    </source>
</reference>
<keyword evidence="2" id="KW-0812">Transmembrane</keyword>
<dbReference type="EMBL" id="LLXI01000950">
    <property type="protein sequence ID" value="PKY50985.1"/>
    <property type="molecule type" value="Genomic_DNA"/>
</dbReference>
<protein>
    <submittedName>
        <fullName evidence="3">Uncharacterized protein</fullName>
    </submittedName>
</protein>
<name>A0A2I1GWJ4_9GLOM</name>
<feature type="transmembrane region" description="Helical" evidence="2">
    <location>
        <begin position="462"/>
        <end position="488"/>
    </location>
</feature>
<feature type="transmembrane region" description="Helical" evidence="2">
    <location>
        <begin position="388"/>
        <end position="407"/>
    </location>
</feature>
<gene>
    <name evidence="3" type="ORF">RhiirA4_531768</name>
</gene>
<comment type="caution">
    <text evidence="3">The sequence shown here is derived from an EMBL/GenBank/DDBJ whole genome shotgun (WGS) entry which is preliminary data.</text>
</comment>
<feature type="transmembrane region" description="Helical" evidence="2">
    <location>
        <begin position="76"/>
        <end position="98"/>
    </location>
</feature>
<feature type="coiled-coil region" evidence="1">
    <location>
        <begin position="282"/>
        <end position="328"/>
    </location>
</feature>
<dbReference type="VEuPathDB" id="FungiDB:FUN_002920"/>
<evidence type="ECO:0000256" key="2">
    <source>
        <dbReference type="SAM" id="Phobius"/>
    </source>
</evidence>
<organism evidence="3 4">
    <name type="scientific">Rhizophagus irregularis</name>
    <dbReference type="NCBI Taxonomy" id="588596"/>
    <lineage>
        <taxon>Eukaryota</taxon>
        <taxon>Fungi</taxon>
        <taxon>Fungi incertae sedis</taxon>
        <taxon>Mucoromycota</taxon>
        <taxon>Glomeromycotina</taxon>
        <taxon>Glomeromycetes</taxon>
        <taxon>Glomerales</taxon>
        <taxon>Glomeraceae</taxon>
        <taxon>Rhizophagus</taxon>
    </lineage>
</organism>
<feature type="transmembrane region" description="Helical" evidence="2">
    <location>
        <begin position="494"/>
        <end position="515"/>
    </location>
</feature>